<dbReference type="OrthoDB" id="2187045at2"/>
<dbReference type="RefSeq" id="WP_142765796.1">
    <property type="nucleotide sequence ID" value="NZ_CP041356.1"/>
</dbReference>
<protein>
    <submittedName>
        <fullName evidence="1">Uncharacterized protein</fullName>
    </submittedName>
</protein>
<reference evidence="1 2" key="1">
    <citation type="submission" date="2019-07" db="EMBL/GenBank/DDBJ databases">
        <title>Genome sequencing of KACC 19320.</title>
        <authorList>
            <person name="Heo J."/>
            <person name="Kim S.-J."/>
            <person name="Kim J.-S."/>
            <person name="Hong S.-B."/>
            <person name="Kwon S.-W."/>
        </authorList>
    </citation>
    <scope>NUCLEOTIDE SEQUENCE [LARGE SCALE GENOMIC DNA]</scope>
    <source>
        <strain evidence="1 2">KACC 19320</strain>
    </source>
</reference>
<gene>
    <name evidence="1" type="ORF">FLP15_01950</name>
</gene>
<dbReference type="EMBL" id="CP041356">
    <property type="protein sequence ID" value="QDK70165.1"/>
    <property type="molecule type" value="Genomic_DNA"/>
</dbReference>
<accession>A0A514Z6D8</accession>
<proteinExistence type="predicted"/>
<name>A0A514Z6D8_9LACT</name>
<dbReference type="Proteomes" id="UP000315128">
    <property type="component" value="Chromosome"/>
</dbReference>
<sequence>MALKTTDLTLNNWQENEYQVTQVKEWTDFNNDRAHLGWQYEIVLPRLRFEKVFVKVPGDNPLFTNADVMAAGTKTVKFEHLDVSFYARTSKGSEFVELLLSGKADKINLALNKKVD</sequence>
<dbReference type="AlphaFoldDB" id="A0A514Z6D8"/>
<evidence type="ECO:0000313" key="2">
    <source>
        <dbReference type="Proteomes" id="UP000315128"/>
    </source>
</evidence>
<keyword evidence="2" id="KW-1185">Reference proteome</keyword>
<dbReference type="KEGG" id="lack:FLP15_01950"/>
<organism evidence="1 2">
    <name type="scientific">Lactococcus protaetiae</name>
    <dbReference type="NCBI Taxonomy" id="2592653"/>
    <lineage>
        <taxon>Bacteria</taxon>
        <taxon>Bacillati</taxon>
        <taxon>Bacillota</taxon>
        <taxon>Bacilli</taxon>
        <taxon>Lactobacillales</taxon>
        <taxon>Streptococcaceae</taxon>
        <taxon>Lactococcus</taxon>
    </lineage>
</organism>
<evidence type="ECO:0000313" key="1">
    <source>
        <dbReference type="EMBL" id="QDK70165.1"/>
    </source>
</evidence>